<feature type="transmembrane region" description="Helical" evidence="1">
    <location>
        <begin position="117"/>
        <end position="142"/>
    </location>
</feature>
<dbReference type="EMBL" id="FXAZ01000003">
    <property type="protein sequence ID" value="SMG41406.1"/>
    <property type="molecule type" value="Genomic_DNA"/>
</dbReference>
<accession>A0A1X7KJZ3</accession>
<dbReference type="STRING" id="1852522.SAMN06295960_2395"/>
<dbReference type="PANTHER" id="PTHR41324">
    <property type="entry name" value="MEMBRANE PROTEIN-RELATED"/>
    <property type="match status" value="1"/>
</dbReference>
<keyword evidence="3" id="KW-1185">Reference proteome</keyword>
<keyword evidence="1" id="KW-0472">Membrane</keyword>
<dbReference type="Pfam" id="PF09991">
    <property type="entry name" value="DUF2232"/>
    <property type="match status" value="1"/>
</dbReference>
<feature type="transmembrane region" description="Helical" evidence="1">
    <location>
        <begin position="58"/>
        <end position="85"/>
    </location>
</feature>
<sequence length="328" mass="36346">MRMGTKNKTGAKRTLTQEVKLLNKKWSSLVWALVALVLLLSIGNPVQMLTMSFAAIPFVILFATLSVGAAIIYVAALLAIVFLLLGTVGSIVALASLYFIIPAIVIGIMFKRKRAAWNVFAAGTLAFLIESILLLAFAKVAFDFNFAEFLRTQVDASVATLESAIPSGINMDMIDLVIKQMNMMLPVMLIMSALYMGTVTYAISRRLLTAQGADVNRMRPIKHWMLPKSLLWYYLIVIILELVMSGNTDSSFLSIILLNLSPLLQLAFIVQGISFVFFLADFKRWNRAVPVLITIAVIFIPLLYGLVRIIGIIDLAFPLRQVVSRPKQ</sequence>
<reference evidence="2 3" key="1">
    <citation type="submission" date="2017-04" db="EMBL/GenBank/DDBJ databases">
        <authorList>
            <person name="Afonso C.L."/>
            <person name="Miller P.J."/>
            <person name="Scott M.A."/>
            <person name="Spackman E."/>
            <person name="Goraichik I."/>
            <person name="Dimitrov K.M."/>
            <person name="Suarez D.L."/>
            <person name="Swayne D.E."/>
        </authorList>
    </citation>
    <scope>NUCLEOTIDE SEQUENCE [LARGE SCALE GENOMIC DNA]</scope>
    <source>
        <strain evidence="2 3">11</strain>
    </source>
</reference>
<feature type="transmembrane region" description="Helical" evidence="1">
    <location>
        <begin position="291"/>
        <end position="317"/>
    </location>
</feature>
<name>A0A1X7KJZ3_9BACL</name>
<feature type="transmembrane region" description="Helical" evidence="1">
    <location>
        <begin position="91"/>
        <end position="110"/>
    </location>
</feature>
<feature type="transmembrane region" description="Helical" evidence="1">
    <location>
        <begin position="252"/>
        <end position="279"/>
    </location>
</feature>
<gene>
    <name evidence="2" type="ORF">SAMN06295960_2395</name>
</gene>
<dbReference type="PANTHER" id="PTHR41324:SF1">
    <property type="entry name" value="DUF2232 DOMAIN-CONTAINING PROTEIN"/>
    <property type="match status" value="1"/>
</dbReference>
<protein>
    <submittedName>
        <fullName evidence="2">Uncharacterized conserved protein YybS, DUF2232 family</fullName>
    </submittedName>
</protein>
<feature type="transmembrane region" description="Helical" evidence="1">
    <location>
        <begin position="28"/>
        <end position="46"/>
    </location>
</feature>
<dbReference type="Proteomes" id="UP000193834">
    <property type="component" value="Unassembled WGS sequence"/>
</dbReference>
<keyword evidence="1" id="KW-1133">Transmembrane helix</keyword>
<evidence type="ECO:0000256" key="1">
    <source>
        <dbReference type="SAM" id="Phobius"/>
    </source>
</evidence>
<feature type="transmembrane region" description="Helical" evidence="1">
    <location>
        <begin position="183"/>
        <end position="204"/>
    </location>
</feature>
<evidence type="ECO:0000313" key="2">
    <source>
        <dbReference type="EMBL" id="SMG41406.1"/>
    </source>
</evidence>
<dbReference type="AlphaFoldDB" id="A0A1X7KJZ3"/>
<keyword evidence="1" id="KW-0812">Transmembrane</keyword>
<feature type="transmembrane region" description="Helical" evidence="1">
    <location>
        <begin position="225"/>
        <end position="246"/>
    </location>
</feature>
<dbReference type="InterPro" id="IPR018710">
    <property type="entry name" value="DUF2232"/>
</dbReference>
<proteinExistence type="predicted"/>
<evidence type="ECO:0000313" key="3">
    <source>
        <dbReference type="Proteomes" id="UP000193834"/>
    </source>
</evidence>
<organism evidence="2 3">
    <name type="scientific">Paenibacillus aquistagni</name>
    <dbReference type="NCBI Taxonomy" id="1852522"/>
    <lineage>
        <taxon>Bacteria</taxon>
        <taxon>Bacillati</taxon>
        <taxon>Bacillota</taxon>
        <taxon>Bacilli</taxon>
        <taxon>Bacillales</taxon>
        <taxon>Paenibacillaceae</taxon>
        <taxon>Paenibacillus</taxon>
    </lineage>
</organism>